<evidence type="ECO:0000313" key="3">
    <source>
        <dbReference type="Proteomes" id="UP000426952"/>
    </source>
</evidence>
<evidence type="ECO:0000313" key="2">
    <source>
        <dbReference type="EMBL" id="QGJ92174.1"/>
    </source>
</evidence>
<dbReference type="GeneID" id="77939230"/>
<protein>
    <submittedName>
        <fullName evidence="2">Uncharacterized protein</fullName>
    </submittedName>
</protein>
<accession>A0A649VIZ2</accession>
<feature type="region of interest" description="Disordered" evidence="1">
    <location>
        <begin position="1"/>
        <end position="148"/>
    </location>
</feature>
<dbReference type="EMBL" id="MN586015">
    <property type="protein sequence ID" value="QGJ92174.1"/>
    <property type="molecule type" value="Genomic_DNA"/>
</dbReference>
<feature type="compositionally biased region" description="Basic and acidic residues" evidence="1">
    <location>
        <begin position="131"/>
        <end position="141"/>
    </location>
</feature>
<dbReference type="KEGG" id="vg:77939230"/>
<sequence>MHDGSRQGVAVSQAREDQEAQSPEAARDVLGGPHHGQRLQVQEAVEIDGRSRRSSPGLARKRMRRRAGRRPATVDCRQAKARESDSAESAGSDDQLWAVSTSRGIPGGSDEQETERTSQARDSCGQAIQEESEKERLRRDAVATVIPW</sequence>
<dbReference type="Proteomes" id="UP000426952">
    <property type="component" value="Segment"/>
</dbReference>
<dbReference type="RefSeq" id="YP_010663209.1">
    <property type="nucleotide sequence ID" value="NC_070894.1"/>
</dbReference>
<reference evidence="2 3" key="1">
    <citation type="submission" date="2019-10" db="EMBL/GenBank/DDBJ databases">
        <authorList>
            <person name="Johnson B.J."/>
            <person name="Garlena R.A."/>
            <person name="Russell D.A."/>
            <person name="Pope W.H."/>
            <person name="Jacobs-Sera D."/>
            <person name="Hatfull G.F."/>
        </authorList>
    </citation>
    <scope>NUCLEOTIDE SEQUENCE [LARGE SCALE GENOMIC DNA]</scope>
</reference>
<feature type="compositionally biased region" description="Basic residues" evidence="1">
    <location>
        <begin position="59"/>
        <end position="69"/>
    </location>
</feature>
<organism evidence="2 3">
    <name type="scientific">Gordonia phage Lauer</name>
    <dbReference type="NCBI Taxonomy" id="2656538"/>
    <lineage>
        <taxon>Viruses</taxon>
        <taxon>Duplodnaviria</taxon>
        <taxon>Heunggongvirae</taxon>
        <taxon>Uroviricota</taxon>
        <taxon>Caudoviricetes</taxon>
        <taxon>Ponsvirus</taxon>
        <taxon>Ponsvirus lauer</taxon>
    </lineage>
</organism>
<gene>
    <name evidence="2" type="primary">2</name>
    <name evidence="2" type="ORF">PBI_LAUER_2</name>
</gene>
<evidence type="ECO:0000256" key="1">
    <source>
        <dbReference type="SAM" id="MobiDB-lite"/>
    </source>
</evidence>
<keyword evidence="3" id="KW-1185">Reference proteome</keyword>
<proteinExistence type="predicted"/>
<name>A0A649VIZ2_9CAUD</name>